<sequence>MATTGTVTLSPELRLFAQMLGAKLDRLVPGSWVSEEYTDIAELRLSQTLGKPLKDPEFIRIWSAVFDEACTHMQDDDPADPLPNDTVPTEAEMAGLPFRQWHVSVNDLHGRAIPGVLVNARTMGEAYRLAQAMNIPGAIGYGFTPAENIPRCIVRDLRKTWDDKVVREIAAKLGVDCDSPPTPDGSKTH</sequence>
<proteinExistence type="predicted"/>
<dbReference type="OrthoDB" id="9825372at2"/>
<organism evidence="1 2">
    <name type="scientific">Azospirillum doebereinerae</name>
    <dbReference type="NCBI Taxonomy" id="92933"/>
    <lineage>
        <taxon>Bacteria</taxon>
        <taxon>Pseudomonadati</taxon>
        <taxon>Pseudomonadota</taxon>
        <taxon>Alphaproteobacteria</taxon>
        <taxon>Rhodospirillales</taxon>
        <taxon>Azospirillaceae</taxon>
        <taxon>Azospirillum</taxon>
    </lineage>
</organism>
<reference evidence="1 2" key="1">
    <citation type="submission" date="2018-12" db="EMBL/GenBank/DDBJ databases">
        <authorList>
            <person name="Yang Y."/>
        </authorList>
    </citation>
    <scope>NUCLEOTIDE SEQUENCE [LARGE SCALE GENOMIC DNA]</scope>
    <source>
        <strain evidence="1 2">GSF71</strain>
    </source>
</reference>
<evidence type="ECO:0000313" key="1">
    <source>
        <dbReference type="EMBL" id="RUQ65156.1"/>
    </source>
</evidence>
<keyword evidence="2" id="KW-1185">Reference proteome</keyword>
<accession>A0A3S0WRL5</accession>
<evidence type="ECO:0000313" key="2">
    <source>
        <dbReference type="Proteomes" id="UP000280346"/>
    </source>
</evidence>
<protein>
    <submittedName>
        <fullName evidence="1">Uncharacterized protein</fullName>
    </submittedName>
</protein>
<comment type="caution">
    <text evidence="1">The sequence shown here is derived from an EMBL/GenBank/DDBJ whole genome shotgun (WGS) entry which is preliminary data.</text>
</comment>
<dbReference type="EMBL" id="RZIJ01000027">
    <property type="protein sequence ID" value="RUQ65156.1"/>
    <property type="molecule type" value="Genomic_DNA"/>
</dbReference>
<dbReference type="AlphaFoldDB" id="A0A3S0WRL5"/>
<gene>
    <name evidence="1" type="ORF">EJ913_25765</name>
</gene>
<dbReference type="RefSeq" id="WP_127003340.1">
    <property type="nucleotide sequence ID" value="NZ_JBNPXW010000005.1"/>
</dbReference>
<dbReference type="Proteomes" id="UP000280346">
    <property type="component" value="Unassembled WGS sequence"/>
</dbReference>
<name>A0A3S0WRL5_9PROT</name>